<feature type="compositionally biased region" description="Basic and acidic residues" evidence="1">
    <location>
        <begin position="109"/>
        <end position="122"/>
    </location>
</feature>
<evidence type="ECO:0000256" key="1">
    <source>
        <dbReference type="SAM" id="MobiDB-lite"/>
    </source>
</evidence>
<dbReference type="RefSeq" id="WP_344441593.1">
    <property type="nucleotide sequence ID" value="NZ_BAAALF010000035.1"/>
</dbReference>
<evidence type="ECO:0000313" key="3">
    <source>
        <dbReference type="Proteomes" id="UP001500037"/>
    </source>
</evidence>
<comment type="caution">
    <text evidence="2">The sequence shown here is derived from an EMBL/GenBank/DDBJ whole genome shotgun (WGS) entry which is preliminary data.</text>
</comment>
<dbReference type="Proteomes" id="UP001500037">
    <property type="component" value="Unassembled WGS sequence"/>
</dbReference>
<sequence>MRWSPTGWSAEITGGDTTYMGVVELWSDKGEALVGDESGRLVPAVKLPGFKQLVENHRVVSVLPANPGWSVRTERSGLFEPFTTPIAAWVMDGEGCFWPVIGVSEPEDGGPHRPNPEGEYTLRPHLSSGHKIVPPKD</sequence>
<feature type="region of interest" description="Disordered" evidence="1">
    <location>
        <begin position="103"/>
        <end position="137"/>
    </location>
</feature>
<evidence type="ECO:0000313" key="2">
    <source>
        <dbReference type="EMBL" id="GAA1234588.1"/>
    </source>
</evidence>
<gene>
    <name evidence="2" type="ORF">GCM10009665_25980</name>
</gene>
<dbReference type="EMBL" id="BAAALF010000035">
    <property type="protein sequence ID" value="GAA1234588.1"/>
    <property type="molecule type" value="Genomic_DNA"/>
</dbReference>
<keyword evidence="3" id="KW-1185">Reference proteome</keyword>
<accession>A0ABN1W406</accession>
<protein>
    <submittedName>
        <fullName evidence="2">Uncharacterized protein</fullName>
    </submittedName>
</protein>
<name>A0ABN1W406_9ACTN</name>
<proteinExistence type="predicted"/>
<reference evidence="2 3" key="1">
    <citation type="journal article" date="2019" name="Int. J. Syst. Evol. Microbiol.">
        <title>The Global Catalogue of Microorganisms (GCM) 10K type strain sequencing project: providing services to taxonomists for standard genome sequencing and annotation.</title>
        <authorList>
            <consortium name="The Broad Institute Genomics Platform"/>
            <consortium name="The Broad Institute Genome Sequencing Center for Infectious Disease"/>
            <person name="Wu L."/>
            <person name="Ma J."/>
        </authorList>
    </citation>
    <scope>NUCLEOTIDE SEQUENCE [LARGE SCALE GENOMIC DNA]</scope>
    <source>
        <strain evidence="2 3">JCM 13004</strain>
    </source>
</reference>
<organism evidence="2 3">
    <name type="scientific">Kitasatospora nipponensis</name>
    <dbReference type="NCBI Taxonomy" id="258049"/>
    <lineage>
        <taxon>Bacteria</taxon>
        <taxon>Bacillati</taxon>
        <taxon>Actinomycetota</taxon>
        <taxon>Actinomycetes</taxon>
        <taxon>Kitasatosporales</taxon>
        <taxon>Streptomycetaceae</taxon>
        <taxon>Kitasatospora</taxon>
    </lineage>
</organism>